<evidence type="ECO:0000259" key="7">
    <source>
        <dbReference type="PROSITE" id="PS50048"/>
    </source>
</evidence>
<evidence type="ECO:0000256" key="1">
    <source>
        <dbReference type="ARBA" id="ARBA00004123"/>
    </source>
</evidence>
<dbReference type="InterPro" id="IPR007219">
    <property type="entry name" value="XnlR_reg_dom"/>
</dbReference>
<dbReference type="PANTHER" id="PTHR47338:SF29">
    <property type="entry name" value="ZN(2)-C6 FUNGAL-TYPE DOMAIN-CONTAINING PROTEIN"/>
    <property type="match status" value="1"/>
</dbReference>
<dbReference type="CDD" id="cd12148">
    <property type="entry name" value="fungal_TF_MHR"/>
    <property type="match status" value="1"/>
</dbReference>
<evidence type="ECO:0000256" key="2">
    <source>
        <dbReference type="ARBA" id="ARBA00022723"/>
    </source>
</evidence>
<proteinExistence type="predicted"/>
<evidence type="ECO:0000313" key="8">
    <source>
        <dbReference type="EMBL" id="CED85511.1"/>
    </source>
</evidence>
<organism evidence="8">
    <name type="scientific">Phaffia rhodozyma</name>
    <name type="common">Yeast</name>
    <name type="synonym">Xanthophyllomyces dendrorhous</name>
    <dbReference type="NCBI Taxonomy" id="264483"/>
    <lineage>
        <taxon>Eukaryota</taxon>
        <taxon>Fungi</taxon>
        <taxon>Dikarya</taxon>
        <taxon>Basidiomycota</taxon>
        <taxon>Agaricomycotina</taxon>
        <taxon>Tremellomycetes</taxon>
        <taxon>Cystofilobasidiales</taxon>
        <taxon>Mrakiaceae</taxon>
        <taxon>Phaffia</taxon>
    </lineage>
</organism>
<accession>A0A0F7SVD9</accession>
<evidence type="ECO:0000256" key="5">
    <source>
        <dbReference type="ARBA" id="ARBA00023242"/>
    </source>
</evidence>
<dbReference type="CDD" id="cd00067">
    <property type="entry name" value="GAL4"/>
    <property type="match status" value="1"/>
</dbReference>
<dbReference type="PANTHER" id="PTHR47338">
    <property type="entry name" value="ZN(II)2CYS6 TRANSCRIPTION FACTOR (EUROFUNG)-RELATED"/>
    <property type="match status" value="1"/>
</dbReference>
<dbReference type="InterPro" id="IPR036864">
    <property type="entry name" value="Zn2-C6_fun-type_DNA-bd_sf"/>
</dbReference>
<dbReference type="GO" id="GO:0006351">
    <property type="term" value="P:DNA-templated transcription"/>
    <property type="evidence" value="ECO:0007669"/>
    <property type="project" value="InterPro"/>
</dbReference>
<reference evidence="8" key="1">
    <citation type="submission" date="2014-08" db="EMBL/GenBank/DDBJ databases">
        <authorList>
            <person name="Sharma Rahul"/>
            <person name="Thines Marco"/>
        </authorList>
    </citation>
    <scope>NUCLEOTIDE SEQUENCE</scope>
</reference>
<dbReference type="InterPro" id="IPR001138">
    <property type="entry name" value="Zn2Cys6_DnaBD"/>
</dbReference>
<dbReference type="Pfam" id="PF00172">
    <property type="entry name" value="Zn_clus"/>
    <property type="match status" value="1"/>
</dbReference>
<evidence type="ECO:0000256" key="6">
    <source>
        <dbReference type="SAM" id="MobiDB-lite"/>
    </source>
</evidence>
<dbReference type="Pfam" id="PF04082">
    <property type="entry name" value="Fungal_trans"/>
    <property type="match status" value="1"/>
</dbReference>
<feature type="domain" description="Zn(2)-C6 fungal-type" evidence="7">
    <location>
        <begin position="66"/>
        <end position="112"/>
    </location>
</feature>
<comment type="subcellular location">
    <subcellularLocation>
        <location evidence="1">Nucleus</location>
    </subcellularLocation>
</comment>
<dbReference type="GO" id="GO:0000981">
    <property type="term" value="F:DNA-binding transcription factor activity, RNA polymerase II-specific"/>
    <property type="evidence" value="ECO:0007669"/>
    <property type="project" value="InterPro"/>
</dbReference>
<dbReference type="InterPro" id="IPR050815">
    <property type="entry name" value="TF_fung"/>
</dbReference>
<name>A0A0F7SVD9_PHARH</name>
<dbReference type="GO" id="GO:0005634">
    <property type="term" value="C:nucleus"/>
    <property type="evidence" value="ECO:0007669"/>
    <property type="project" value="UniProtKB-SubCell"/>
</dbReference>
<dbReference type="SMART" id="SM00066">
    <property type="entry name" value="GAL4"/>
    <property type="match status" value="1"/>
</dbReference>
<evidence type="ECO:0000256" key="3">
    <source>
        <dbReference type="ARBA" id="ARBA00023015"/>
    </source>
</evidence>
<sequence length="839" mass="92733">MDNGPYTRPTDVVRSSSSNSSTSSSQLYPSPSQSQSQIGTQSGFRPSAVKKQRQPGEKPALRRNQACLSCRKRKLKCDAVRPTCGTCVRSHNYAFLHNKNKQIPSAMPSCIYEEESSVSTNFEPNSSALASASGSTSTSALALATISPTAGHCVNRAESLIPTISEFQGIQHQFPGISSEPSIREQGAKTDGYDYRAQSPTLTLGLTEPISSSWTHPVHITVPPPPPPLLSSSPSFKSLLRDIDQRPLSEAKPDTFLLKNPSDHLPYTERPNINDPSPYVPPIYQKHIGADQTVNPREQVAPKLEREFIEGESTGTFQEHIWTSSTADTPPRSATFGQSNKIETGLISINNPSEVLNDQTYDREKINLSANEEAEKANQVLMSLLYPGWPPHLPNPMMLEHIVESFFRYLASVAGIFNNGRFMARLTLAPSHHDFPHPAVLHAICAVTSRFLGIVSSTPPANTAFDGRKVEKPWSRSLLNPVDPKPVWDRLGPKPPGVLGGFFGRDGDFGQVHFSWGKLYIHDSKMFASEWIACIQALVILSHYCYQEARWIEAWSMIGDAAQMTSPLGLQTRKCHTFSTNPRRGPVSLLPPPKDEVEMTERQNLFICLFGLDTLAASTSGWAPAIDLSNMTSWILTALATVDPTHQPSCQDFQSVDLFSSHPAETTAYSLLVKSTILVRRVNDYVRLAAERDVDEPTETVEFKQLDRWTTDFRSTFPPALRDPFRPPATGDDGRSVDETLLSAHTNSLLAIIQLHDPYVNNSSPTDGSRTRIQEAVEYLLMMIHQLHATSFDLSTMHPHGSSPPVVLLGSSALVIPRLRSIESLYGIVSQYCYRHQQA</sequence>
<keyword evidence="3" id="KW-0805">Transcription regulation</keyword>
<feature type="compositionally biased region" description="Low complexity" evidence="6">
    <location>
        <begin position="15"/>
        <end position="42"/>
    </location>
</feature>
<dbReference type="GO" id="GO:0003677">
    <property type="term" value="F:DNA binding"/>
    <property type="evidence" value="ECO:0007669"/>
    <property type="project" value="UniProtKB-KW"/>
</dbReference>
<feature type="region of interest" description="Disordered" evidence="6">
    <location>
        <begin position="1"/>
        <end position="61"/>
    </location>
</feature>
<dbReference type="AlphaFoldDB" id="A0A0F7SVD9"/>
<dbReference type="Gene3D" id="4.10.240.10">
    <property type="entry name" value="Zn(2)-C6 fungal-type DNA-binding domain"/>
    <property type="match status" value="1"/>
</dbReference>
<keyword evidence="5" id="KW-0539">Nucleus</keyword>
<protein>
    <submittedName>
        <fullName evidence="8">Zn(2)-C6 fungal-type DNA-binding domain</fullName>
    </submittedName>
</protein>
<evidence type="ECO:0000256" key="4">
    <source>
        <dbReference type="ARBA" id="ARBA00023163"/>
    </source>
</evidence>
<keyword evidence="4" id="KW-0804">Transcription</keyword>
<dbReference type="SUPFAM" id="SSF57701">
    <property type="entry name" value="Zn2/Cys6 DNA-binding domain"/>
    <property type="match status" value="1"/>
</dbReference>
<dbReference type="EMBL" id="LN483332">
    <property type="protein sequence ID" value="CED85511.1"/>
    <property type="molecule type" value="Genomic_DNA"/>
</dbReference>
<dbReference type="GO" id="GO:0008270">
    <property type="term" value="F:zinc ion binding"/>
    <property type="evidence" value="ECO:0007669"/>
    <property type="project" value="InterPro"/>
</dbReference>
<dbReference type="PROSITE" id="PS50048">
    <property type="entry name" value="ZN2_CY6_FUNGAL_2"/>
    <property type="match status" value="1"/>
</dbReference>
<keyword evidence="8" id="KW-0238">DNA-binding</keyword>
<keyword evidence="2" id="KW-0479">Metal-binding</keyword>